<dbReference type="Gene3D" id="3.40.30.10">
    <property type="entry name" value="Glutaredoxin"/>
    <property type="match status" value="1"/>
</dbReference>
<reference evidence="2" key="3">
    <citation type="submission" date="2020-01" db="EMBL/GenBank/DDBJ databases">
        <authorList>
            <person name="Perkins V."/>
            <person name="Lessard M.-H."/>
            <person name="Dugat-Bony E."/>
            <person name="Frenette M."/>
            <person name="Labrie S."/>
        </authorList>
    </citation>
    <scope>NUCLEOTIDE SEQUENCE</scope>
    <source>
        <strain evidence="2">LMA-70</strain>
    </source>
</reference>
<protein>
    <submittedName>
        <fullName evidence="1">Uncharacterized protein</fullName>
    </submittedName>
</protein>
<accession>A0A0J9XD82</accession>
<reference evidence="2" key="2">
    <citation type="journal article" date="2020" name="Front. Microbiol.">
        <title>Phenotypic and Genetic Characterization of the Cheese Ripening Yeast Geotrichum candidum.</title>
        <authorList>
            <person name="Perkins V."/>
            <person name="Vignola S."/>
            <person name="Lessard M.H."/>
            <person name="Plante P.L."/>
            <person name="Corbeil J."/>
            <person name="Dugat-Bony E."/>
            <person name="Frenette M."/>
            <person name="Labrie S."/>
        </authorList>
    </citation>
    <scope>NUCLEOTIDE SEQUENCE</scope>
    <source>
        <strain evidence="2">LMA-70</strain>
    </source>
</reference>
<dbReference type="InterPro" id="IPR036249">
    <property type="entry name" value="Thioredoxin-like_sf"/>
</dbReference>
<proteinExistence type="predicted"/>
<dbReference type="OrthoDB" id="37297at2759"/>
<dbReference type="CDD" id="cd02972">
    <property type="entry name" value="DsbA_family"/>
    <property type="match status" value="1"/>
</dbReference>
<name>A0A0J9XD82_GEOCN</name>
<dbReference type="STRING" id="1173061.A0A0J9XD82"/>
<dbReference type="Proteomes" id="UP000750522">
    <property type="component" value="Unassembled WGS sequence"/>
</dbReference>
<comment type="caution">
    <text evidence="1">The sequence shown here is derived from an EMBL/GenBank/DDBJ whole genome shotgun (WGS) entry which is preliminary data.</text>
</comment>
<dbReference type="SUPFAM" id="SSF52833">
    <property type="entry name" value="Thioredoxin-like"/>
    <property type="match status" value="1"/>
</dbReference>
<organism evidence="1 3">
    <name type="scientific">Geotrichum candidum</name>
    <name type="common">Oospora lactis</name>
    <name type="synonym">Dipodascus geotrichum</name>
    <dbReference type="NCBI Taxonomy" id="1173061"/>
    <lineage>
        <taxon>Eukaryota</taxon>
        <taxon>Fungi</taxon>
        <taxon>Dikarya</taxon>
        <taxon>Ascomycota</taxon>
        <taxon>Saccharomycotina</taxon>
        <taxon>Dipodascomycetes</taxon>
        <taxon>Dipodascales</taxon>
        <taxon>Dipodascaceae</taxon>
        <taxon>Geotrichum</taxon>
    </lineage>
</organism>
<dbReference type="EMBL" id="CCBN010000011">
    <property type="protein sequence ID" value="CDO55486.1"/>
    <property type="molecule type" value="Genomic_DNA"/>
</dbReference>
<dbReference type="EMBL" id="QQZK01000002">
    <property type="protein sequence ID" value="KAF5104965.1"/>
    <property type="molecule type" value="Genomic_DNA"/>
</dbReference>
<reference evidence="1 3" key="1">
    <citation type="submission" date="2014-03" db="EMBL/GenBank/DDBJ databases">
        <authorList>
            <person name="Casaregola S."/>
        </authorList>
    </citation>
    <scope>NUCLEOTIDE SEQUENCE [LARGE SCALE GENOMIC DNA]</scope>
    <source>
        <strain evidence="1 3">CLIB 918</strain>
    </source>
</reference>
<sequence>MSIAPKYLAQTLGPAVGRTNSIEIYLDYVCPYSVKIYKKLRTTIIPKINELYPNKFTFIFRHQIQPWHPSSTLVHEAAIAVSLIAPEKFWEFSDALFDHSEEYYDEPLYNESRKETYDRLAKLAQDSVGVEPEKFLELVSIPAESGNKGNLLAPDVKYFIKQARQNGIHVSPTVVINGVTDSSIESSTELDVWVEKAKALDFKL</sequence>
<evidence type="ECO:0000313" key="1">
    <source>
        <dbReference type="EMBL" id="CDO55486.1"/>
    </source>
</evidence>
<dbReference type="PANTHER" id="PTHR33875">
    <property type="entry name" value="OS09G0542200 PROTEIN"/>
    <property type="match status" value="1"/>
</dbReference>
<keyword evidence="3" id="KW-1185">Reference proteome</keyword>
<dbReference type="PANTHER" id="PTHR33875:SF2">
    <property type="entry name" value="ACR183CP"/>
    <property type="match status" value="1"/>
</dbReference>
<gene>
    <name evidence="1" type="ORF">BN980_GECA11s01847g</name>
    <name evidence="2" type="ORF">DV451_000126</name>
</gene>
<dbReference type="AlphaFoldDB" id="A0A0J9XD82"/>
<evidence type="ECO:0000313" key="3">
    <source>
        <dbReference type="Proteomes" id="UP000242525"/>
    </source>
</evidence>
<evidence type="ECO:0000313" key="2">
    <source>
        <dbReference type="EMBL" id="KAF5104965.1"/>
    </source>
</evidence>
<dbReference type="Proteomes" id="UP000242525">
    <property type="component" value="Unassembled WGS sequence"/>
</dbReference>